<evidence type="ECO:0000313" key="2">
    <source>
        <dbReference type="Proteomes" id="UP000245618"/>
    </source>
</evidence>
<sequence>MIIQENQSLFDIAVQEDGSVLAVFEWALANGLSITDVLEPGQKLKAPKSSFRNGDVANYFKGRNQQVATCSTLGNDNLPIQPSGIGAMIIGTDFIVR</sequence>
<evidence type="ECO:0000313" key="1">
    <source>
        <dbReference type="EMBL" id="PWA10980.1"/>
    </source>
</evidence>
<proteinExistence type="predicted"/>
<dbReference type="InterPro" id="IPR018392">
    <property type="entry name" value="LysM"/>
</dbReference>
<dbReference type="EMBL" id="QCZH01000002">
    <property type="protein sequence ID" value="PWA10980.1"/>
    <property type="molecule type" value="Genomic_DNA"/>
</dbReference>
<dbReference type="AlphaFoldDB" id="A0A2U1K0E6"/>
<organism evidence="1 2">
    <name type="scientific">Flavobacterium laiguense</name>
    <dbReference type="NCBI Taxonomy" id="2169409"/>
    <lineage>
        <taxon>Bacteria</taxon>
        <taxon>Pseudomonadati</taxon>
        <taxon>Bacteroidota</taxon>
        <taxon>Flavobacteriia</taxon>
        <taxon>Flavobacteriales</taxon>
        <taxon>Flavobacteriaceae</taxon>
        <taxon>Flavobacterium</taxon>
    </lineage>
</organism>
<keyword evidence="2" id="KW-1185">Reference proteome</keyword>
<name>A0A2U1K0E6_9FLAO</name>
<comment type="caution">
    <text evidence="1">The sequence shown here is derived from an EMBL/GenBank/DDBJ whole genome shotgun (WGS) entry which is preliminary data.</text>
</comment>
<dbReference type="CDD" id="cd00118">
    <property type="entry name" value="LysM"/>
    <property type="match status" value="1"/>
</dbReference>
<protein>
    <recommendedName>
        <fullName evidence="3">LysM domain-containing protein</fullName>
    </recommendedName>
</protein>
<reference evidence="1 2" key="1">
    <citation type="submission" date="2018-04" db="EMBL/GenBank/DDBJ databases">
        <title>Flavobacterium sp. nov., isolated from glacier ice.</title>
        <authorList>
            <person name="Liu Q."/>
            <person name="Xin Y.-H."/>
        </authorList>
    </citation>
    <scope>NUCLEOTIDE SEQUENCE [LARGE SCALE GENOMIC DNA]</scope>
    <source>
        <strain evidence="1 2">LB2P30</strain>
    </source>
</reference>
<gene>
    <name evidence="1" type="ORF">DB891_03875</name>
</gene>
<accession>A0A2U1K0E6</accession>
<evidence type="ECO:0008006" key="3">
    <source>
        <dbReference type="Google" id="ProtNLM"/>
    </source>
</evidence>
<dbReference type="RefSeq" id="WP_116760784.1">
    <property type="nucleotide sequence ID" value="NZ_QCZH01000002.1"/>
</dbReference>
<dbReference type="Proteomes" id="UP000245618">
    <property type="component" value="Unassembled WGS sequence"/>
</dbReference>
<dbReference type="OrthoDB" id="1100373at2"/>